<proteinExistence type="predicted"/>
<dbReference type="SUPFAM" id="SSF56529">
    <property type="entry name" value="FAH"/>
    <property type="match status" value="1"/>
</dbReference>
<dbReference type="PANTHER" id="PTHR11820:SF90">
    <property type="entry name" value="FLUTATHIONE S-TRANSFERASE"/>
    <property type="match status" value="1"/>
</dbReference>
<protein>
    <submittedName>
        <fullName evidence="3">Fumarylacetoacetase</fullName>
    </submittedName>
</protein>
<dbReference type="AlphaFoldDB" id="A0A2S6N342"/>
<keyword evidence="4" id="KW-1185">Reference proteome</keyword>
<comment type="caution">
    <text evidence="3">The sequence shown here is derived from an EMBL/GenBank/DDBJ whole genome shotgun (WGS) entry which is preliminary data.</text>
</comment>
<feature type="domain" description="Fumarylacetoacetase-like C-terminal" evidence="2">
    <location>
        <begin position="28"/>
        <end position="225"/>
    </location>
</feature>
<organism evidence="3 4">
    <name type="scientific">Rhodopila globiformis</name>
    <name type="common">Rhodopseudomonas globiformis</name>
    <dbReference type="NCBI Taxonomy" id="1071"/>
    <lineage>
        <taxon>Bacteria</taxon>
        <taxon>Pseudomonadati</taxon>
        <taxon>Pseudomonadota</taxon>
        <taxon>Alphaproteobacteria</taxon>
        <taxon>Acetobacterales</taxon>
        <taxon>Acetobacteraceae</taxon>
        <taxon>Rhodopila</taxon>
    </lineage>
</organism>
<dbReference type="RefSeq" id="WP_104521097.1">
    <property type="nucleotide sequence ID" value="NZ_NHRY01000234.1"/>
</dbReference>
<keyword evidence="1" id="KW-0479">Metal-binding</keyword>
<dbReference type="Proteomes" id="UP000239724">
    <property type="component" value="Unassembled WGS sequence"/>
</dbReference>
<dbReference type="EMBL" id="NHRY01000234">
    <property type="protein sequence ID" value="PPQ29043.1"/>
    <property type="molecule type" value="Genomic_DNA"/>
</dbReference>
<dbReference type="Pfam" id="PF01557">
    <property type="entry name" value="FAA_hydrolase"/>
    <property type="match status" value="1"/>
</dbReference>
<dbReference type="InterPro" id="IPR011234">
    <property type="entry name" value="Fumarylacetoacetase-like_C"/>
</dbReference>
<dbReference type="OrthoDB" id="9780293at2"/>
<evidence type="ECO:0000313" key="4">
    <source>
        <dbReference type="Proteomes" id="UP000239724"/>
    </source>
</evidence>
<accession>A0A2S6N342</accession>
<evidence type="ECO:0000259" key="2">
    <source>
        <dbReference type="Pfam" id="PF01557"/>
    </source>
</evidence>
<dbReference type="InterPro" id="IPR036663">
    <property type="entry name" value="Fumarylacetoacetase_C_sf"/>
</dbReference>
<dbReference type="Gene3D" id="3.90.850.10">
    <property type="entry name" value="Fumarylacetoacetase-like, C-terminal domain"/>
    <property type="match status" value="1"/>
</dbReference>
<dbReference type="GO" id="GO:0018773">
    <property type="term" value="F:acetylpyruvate hydrolase activity"/>
    <property type="evidence" value="ECO:0007669"/>
    <property type="project" value="TreeGrafter"/>
</dbReference>
<dbReference type="GO" id="GO:0046872">
    <property type="term" value="F:metal ion binding"/>
    <property type="evidence" value="ECO:0007669"/>
    <property type="project" value="UniProtKB-KW"/>
</dbReference>
<name>A0A2S6N342_RHOGL</name>
<gene>
    <name evidence="3" type="ORF">CCS01_22665</name>
</gene>
<evidence type="ECO:0000256" key="1">
    <source>
        <dbReference type="ARBA" id="ARBA00022723"/>
    </source>
</evidence>
<reference evidence="3 4" key="1">
    <citation type="journal article" date="2018" name="Arch. Microbiol.">
        <title>New insights into the metabolic potential of the phototrophic purple bacterium Rhodopila globiformis DSM 161(T) from its draft genome sequence and evidence for a vanadium-dependent nitrogenase.</title>
        <authorList>
            <person name="Imhoff J.F."/>
            <person name="Rahn T."/>
            <person name="Kunzel S."/>
            <person name="Neulinger S.C."/>
        </authorList>
    </citation>
    <scope>NUCLEOTIDE SEQUENCE [LARGE SCALE GENOMIC DNA]</scope>
    <source>
        <strain evidence="3 4">DSM 161</strain>
    </source>
</reference>
<evidence type="ECO:0000313" key="3">
    <source>
        <dbReference type="EMBL" id="PPQ29043.1"/>
    </source>
</evidence>
<sequence length="233" mass="25034">MSAALLFPAPAWPTLPVAGGRRVPVARIFCVGRNYAAHAAEMGTEVDRETPFWFTKSPHAVIESGATVPYPPGTTDYHHEIELVAVLERGGFQVPVEQANDLIFGYAAGLDMTRRDLQLAARAKGRPWDIGKDFEDSAVIGPIVPASRIGHPVRGAIVLRVNRAVRQQADMADLAWKVPELIAHLSTLYRLQPGDVIMTGTPAGVGPVQPGDSLEGEVEGVGRVSLVVGPRHE</sequence>
<dbReference type="PANTHER" id="PTHR11820">
    <property type="entry name" value="ACYLPYRUVASE"/>
    <property type="match status" value="1"/>
</dbReference>